<dbReference type="KEGG" id="gpi:GPICK_06855"/>
<reference evidence="1 2" key="1">
    <citation type="journal article" date="2015" name="Genome Announc.">
        <title>Complete Genome of Geobacter pickeringii G13T, a Metal-Reducing Isolate from Sedimentary Kaolin Deposits.</title>
        <authorList>
            <person name="Badalamenti J.P."/>
            <person name="Bond D.R."/>
        </authorList>
    </citation>
    <scope>NUCLEOTIDE SEQUENCE [LARGE SCALE GENOMIC DNA]</scope>
    <source>
        <strain evidence="1 2">G13</strain>
    </source>
</reference>
<sequence length="128" mass="14705">MNQENKTKQTGTNGGDHLQELEQELKHLRAVVREAGENFILRREGEIETILSYLASLSRKSVREELPEWLRELHRLKLKPAKGRLKDLREIDRTIEILTDRLINAQKIQPKSARNRSAAAIQAAESAE</sequence>
<gene>
    <name evidence="1" type="ORF">GPICK_06855</name>
</gene>
<accession>A0A0B5B8T7</accession>
<dbReference type="HOGENOM" id="CLU_160600_0_0_7"/>
<dbReference type="AlphaFoldDB" id="A0A0B5B8T7"/>
<dbReference type="Proteomes" id="UP000057609">
    <property type="component" value="Chromosome"/>
</dbReference>
<dbReference type="RefSeq" id="WP_039741619.1">
    <property type="nucleotide sequence ID" value="NZ_CP009788.1"/>
</dbReference>
<dbReference type="STRING" id="345632.GPICK_06855"/>
<keyword evidence="2" id="KW-1185">Reference proteome</keyword>
<protein>
    <submittedName>
        <fullName evidence="1">Uncharacterized protein</fullName>
    </submittedName>
</protein>
<evidence type="ECO:0000313" key="2">
    <source>
        <dbReference type="Proteomes" id="UP000057609"/>
    </source>
</evidence>
<dbReference type="EMBL" id="CP009788">
    <property type="protein sequence ID" value="AJE03123.1"/>
    <property type="molecule type" value="Genomic_DNA"/>
</dbReference>
<evidence type="ECO:0000313" key="1">
    <source>
        <dbReference type="EMBL" id="AJE03123.1"/>
    </source>
</evidence>
<organism evidence="1 2">
    <name type="scientific">Geobacter pickeringii</name>
    <dbReference type="NCBI Taxonomy" id="345632"/>
    <lineage>
        <taxon>Bacteria</taxon>
        <taxon>Pseudomonadati</taxon>
        <taxon>Thermodesulfobacteriota</taxon>
        <taxon>Desulfuromonadia</taxon>
        <taxon>Geobacterales</taxon>
        <taxon>Geobacteraceae</taxon>
        <taxon>Geobacter</taxon>
    </lineage>
</organism>
<proteinExistence type="predicted"/>
<name>A0A0B5B8T7_9BACT</name>